<evidence type="ECO:0000313" key="4">
    <source>
        <dbReference type="Proteomes" id="UP000307968"/>
    </source>
</evidence>
<keyword evidence="1" id="KW-0520">NAD</keyword>
<proteinExistence type="predicted"/>
<keyword evidence="3" id="KW-0670">Pyruvate</keyword>
<dbReference type="EMBL" id="LR590463">
    <property type="protein sequence ID" value="VTP63600.1"/>
    <property type="molecule type" value="Genomic_DNA"/>
</dbReference>
<feature type="domain" description="D-isomer specific 2-hydroxyacid dehydrogenase NAD-binding" evidence="2">
    <location>
        <begin position="5"/>
        <end position="49"/>
    </location>
</feature>
<dbReference type="InterPro" id="IPR036291">
    <property type="entry name" value="NAD(P)-bd_dom_sf"/>
</dbReference>
<accession>A0A4U9HHP3</accession>
<evidence type="ECO:0000259" key="2">
    <source>
        <dbReference type="Pfam" id="PF02826"/>
    </source>
</evidence>
<keyword evidence="3" id="KW-0560">Oxidoreductase</keyword>
<dbReference type="EC" id="1.1.1.79" evidence="3"/>
<dbReference type="Gene3D" id="3.40.50.720">
    <property type="entry name" value="NAD(P)-binding Rossmann-like Domain"/>
    <property type="match status" value="1"/>
</dbReference>
<gene>
    <name evidence="3" type="primary">ghrA_3</name>
    <name evidence="3" type="ORF">NCTC12971_03238</name>
</gene>
<organism evidence="3 4">
    <name type="scientific">Serratia rubidaea</name>
    <name type="common">Serratia marinorubra</name>
    <dbReference type="NCBI Taxonomy" id="61652"/>
    <lineage>
        <taxon>Bacteria</taxon>
        <taxon>Pseudomonadati</taxon>
        <taxon>Pseudomonadota</taxon>
        <taxon>Gammaproteobacteria</taxon>
        <taxon>Enterobacterales</taxon>
        <taxon>Yersiniaceae</taxon>
        <taxon>Serratia</taxon>
    </lineage>
</organism>
<dbReference type="Pfam" id="PF02826">
    <property type="entry name" value="2-Hacid_dh_C"/>
    <property type="match status" value="1"/>
</dbReference>
<dbReference type="GO" id="GO:0051287">
    <property type="term" value="F:NAD binding"/>
    <property type="evidence" value="ECO:0007669"/>
    <property type="project" value="InterPro"/>
</dbReference>
<dbReference type="InterPro" id="IPR006140">
    <property type="entry name" value="D-isomer_DH_NAD-bd"/>
</dbReference>
<evidence type="ECO:0000313" key="3">
    <source>
        <dbReference type="EMBL" id="VTP63600.1"/>
    </source>
</evidence>
<sequence>MSCVIFRRFDEYQQQQQQGLWQPLEPHQLQDFTIGILGAGVLGKSGGAKAGGFWL</sequence>
<name>A0A4U9HHP3_SERRU</name>
<evidence type="ECO:0000256" key="1">
    <source>
        <dbReference type="ARBA" id="ARBA00023027"/>
    </source>
</evidence>
<dbReference type="GO" id="GO:0030267">
    <property type="term" value="F:glyoxylate reductase (NADPH) activity"/>
    <property type="evidence" value="ECO:0007669"/>
    <property type="project" value="UniProtKB-EC"/>
</dbReference>
<reference evidence="3 4" key="1">
    <citation type="submission" date="2019-05" db="EMBL/GenBank/DDBJ databases">
        <authorList>
            <consortium name="Pathogen Informatics"/>
        </authorList>
    </citation>
    <scope>NUCLEOTIDE SEQUENCE [LARGE SCALE GENOMIC DNA]</scope>
    <source>
        <strain evidence="3 4">NCTC12971</strain>
    </source>
</reference>
<dbReference type="AlphaFoldDB" id="A0A4U9HHP3"/>
<dbReference type="SUPFAM" id="SSF51735">
    <property type="entry name" value="NAD(P)-binding Rossmann-fold domains"/>
    <property type="match status" value="1"/>
</dbReference>
<dbReference type="Proteomes" id="UP000307968">
    <property type="component" value="Chromosome"/>
</dbReference>
<protein>
    <submittedName>
        <fullName evidence="3">Glyoxylate/hydroxypyruvate reductase A</fullName>
        <ecNumber evidence="3">1.1.1.79</ecNumber>
    </submittedName>
</protein>